<comment type="caution">
    <text evidence="2">The sequence shown here is derived from an EMBL/GenBank/DDBJ whole genome shotgun (WGS) entry which is preliminary data.</text>
</comment>
<dbReference type="EMBL" id="PPED02000002">
    <property type="protein sequence ID" value="PWN70333.1"/>
    <property type="molecule type" value="Genomic_DNA"/>
</dbReference>
<dbReference type="AlphaFoldDB" id="A0A316XDL3"/>
<accession>A0A316XDL3</accession>
<evidence type="ECO:0008006" key="4">
    <source>
        <dbReference type="Google" id="ProtNLM"/>
    </source>
</evidence>
<keyword evidence="1" id="KW-0732">Signal</keyword>
<evidence type="ECO:0000256" key="1">
    <source>
        <dbReference type="SAM" id="SignalP"/>
    </source>
</evidence>
<evidence type="ECO:0000313" key="2">
    <source>
        <dbReference type="EMBL" id="PWN70333.1"/>
    </source>
</evidence>
<keyword evidence="3" id="KW-1185">Reference proteome</keyword>
<dbReference type="Proteomes" id="UP000236594">
    <property type="component" value="Unassembled WGS sequence"/>
</dbReference>
<sequence length="210" mass="24119">MKTTAIYIFMLISLGISAQTAEMNNRSKRSLIEAGSFLNFSPMKVKQIPGFYIGYWYRYPIDETKTHMEIGGNFNYSTSLYQFNYGKNNTLYPVQSKEVIVNLGIRMVKQYPLHDHTIEWVSELSFHHLFLNGSGIPDDEPTKKDNGSINISIDTESVASLKLGQGVRFWKNNIGLGIQFSYMPYRLWYKNTVPKGFNSFSVETGVNFKF</sequence>
<protein>
    <recommendedName>
        <fullName evidence="4">Outer membrane protein beta-barrel domain-containing protein</fullName>
    </recommendedName>
</protein>
<evidence type="ECO:0000313" key="3">
    <source>
        <dbReference type="Proteomes" id="UP000236594"/>
    </source>
</evidence>
<proteinExistence type="predicted"/>
<reference evidence="2 3" key="1">
    <citation type="submission" date="2018-04" db="EMBL/GenBank/DDBJ databases">
        <title>Draft Genome Sequence of Phosphate-Solubilizing Chryseobacterium sp. ISE14 that is a Biocontrol and Plant Growth-Promoting Rhizobacterium Isolated from Cucumber.</title>
        <authorList>
            <person name="Jeong J.-J."/>
            <person name="Sang M.K."/>
            <person name="Choi I.-G."/>
            <person name="Kim K.D."/>
        </authorList>
    </citation>
    <scope>NUCLEOTIDE SEQUENCE [LARGE SCALE GENOMIC DNA]</scope>
    <source>
        <strain evidence="2 3">ISE14</strain>
    </source>
</reference>
<feature type="chain" id="PRO_5016314482" description="Outer membrane protein beta-barrel domain-containing protein" evidence="1">
    <location>
        <begin position="21"/>
        <end position="210"/>
    </location>
</feature>
<dbReference type="OrthoDB" id="1242390at2"/>
<organism evidence="2 3">
    <name type="scientific">Chryseobacterium phosphatilyticum</name>
    <dbReference type="NCBI Taxonomy" id="475075"/>
    <lineage>
        <taxon>Bacteria</taxon>
        <taxon>Pseudomonadati</taxon>
        <taxon>Bacteroidota</taxon>
        <taxon>Flavobacteriia</taxon>
        <taxon>Flavobacteriales</taxon>
        <taxon>Weeksellaceae</taxon>
        <taxon>Chryseobacterium group</taxon>
        <taxon>Chryseobacterium</taxon>
    </lineage>
</organism>
<dbReference type="RefSeq" id="WP_103248452.1">
    <property type="nucleotide sequence ID" value="NZ_PPED02000002.1"/>
</dbReference>
<name>A0A316XDL3_9FLAO</name>
<feature type="signal peptide" evidence="1">
    <location>
        <begin position="1"/>
        <end position="20"/>
    </location>
</feature>
<gene>
    <name evidence="2" type="ORF">C1631_010170</name>
</gene>